<gene>
    <name evidence="1" type="ORF">PIB30_026150</name>
</gene>
<accession>A0ABU6VDE2</accession>
<comment type="caution">
    <text evidence="1">The sequence shown here is derived from an EMBL/GenBank/DDBJ whole genome shotgun (WGS) entry which is preliminary data.</text>
</comment>
<reference evidence="1 2" key="1">
    <citation type="journal article" date="2023" name="Plants (Basel)">
        <title>Bridging the Gap: Combining Genomics and Transcriptomics Approaches to Understand Stylosanthes scabra, an Orphan Legume from the Brazilian Caatinga.</title>
        <authorList>
            <person name="Ferreira-Neto J.R.C."/>
            <person name="da Silva M.D."/>
            <person name="Binneck E."/>
            <person name="de Melo N.F."/>
            <person name="da Silva R.H."/>
            <person name="de Melo A.L.T.M."/>
            <person name="Pandolfi V."/>
            <person name="Bustamante F.O."/>
            <person name="Brasileiro-Vidal A.C."/>
            <person name="Benko-Iseppon A.M."/>
        </authorList>
    </citation>
    <scope>NUCLEOTIDE SEQUENCE [LARGE SCALE GENOMIC DNA]</scope>
    <source>
        <tissue evidence="1">Leaves</tissue>
    </source>
</reference>
<protein>
    <submittedName>
        <fullName evidence="1">Uncharacterized protein</fullName>
    </submittedName>
</protein>
<name>A0ABU6VDE2_9FABA</name>
<organism evidence="1 2">
    <name type="scientific">Stylosanthes scabra</name>
    <dbReference type="NCBI Taxonomy" id="79078"/>
    <lineage>
        <taxon>Eukaryota</taxon>
        <taxon>Viridiplantae</taxon>
        <taxon>Streptophyta</taxon>
        <taxon>Embryophyta</taxon>
        <taxon>Tracheophyta</taxon>
        <taxon>Spermatophyta</taxon>
        <taxon>Magnoliopsida</taxon>
        <taxon>eudicotyledons</taxon>
        <taxon>Gunneridae</taxon>
        <taxon>Pentapetalae</taxon>
        <taxon>rosids</taxon>
        <taxon>fabids</taxon>
        <taxon>Fabales</taxon>
        <taxon>Fabaceae</taxon>
        <taxon>Papilionoideae</taxon>
        <taxon>50 kb inversion clade</taxon>
        <taxon>dalbergioids sensu lato</taxon>
        <taxon>Dalbergieae</taxon>
        <taxon>Pterocarpus clade</taxon>
        <taxon>Stylosanthes</taxon>
    </lineage>
</organism>
<sequence length="149" mass="16629">MATRHPSKQDTILSASHADDLYSQHHRIHGAPSFADYTLPPSYSTLAFATSSIHKRKLTSEDHSPPFFPFYFSAEARDDAFTSNKNLERISAVAQTQILTPMTPRMQLWMTLRTTTTMTPPCTTSSPLDSTEALALVAPPPLQHQTQDR</sequence>
<evidence type="ECO:0000313" key="2">
    <source>
        <dbReference type="Proteomes" id="UP001341840"/>
    </source>
</evidence>
<proteinExistence type="predicted"/>
<dbReference type="Proteomes" id="UP001341840">
    <property type="component" value="Unassembled WGS sequence"/>
</dbReference>
<evidence type="ECO:0000313" key="1">
    <source>
        <dbReference type="EMBL" id="MED6169968.1"/>
    </source>
</evidence>
<dbReference type="EMBL" id="JASCZI010151132">
    <property type="protein sequence ID" value="MED6169968.1"/>
    <property type="molecule type" value="Genomic_DNA"/>
</dbReference>
<keyword evidence="2" id="KW-1185">Reference proteome</keyword>